<evidence type="ECO:0000259" key="8">
    <source>
        <dbReference type="PROSITE" id="PS51171"/>
    </source>
</evidence>
<evidence type="ECO:0000313" key="11">
    <source>
        <dbReference type="Proteomes" id="UP000198858"/>
    </source>
</evidence>
<evidence type="ECO:0000256" key="7">
    <source>
        <dbReference type="ARBA" id="ARBA00047848"/>
    </source>
</evidence>
<keyword evidence="11" id="KW-1185">Reference proteome</keyword>
<dbReference type="InterPro" id="IPR045865">
    <property type="entry name" value="ACT-like_dom_sf"/>
</dbReference>
<dbReference type="RefSeq" id="WP_089661396.1">
    <property type="nucleotide sequence ID" value="NZ_LT629745.1"/>
</dbReference>
<dbReference type="SUPFAM" id="SSF55021">
    <property type="entry name" value="ACT-like"/>
    <property type="match status" value="1"/>
</dbReference>
<dbReference type="CDD" id="cd04905">
    <property type="entry name" value="ACT_CM-PDT"/>
    <property type="match status" value="1"/>
</dbReference>
<evidence type="ECO:0000313" key="10">
    <source>
        <dbReference type="EMBL" id="SDR74276.1"/>
    </source>
</evidence>
<name>A0A1H1LID3_9FLAO</name>
<feature type="domain" description="ACT" evidence="9">
    <location>
        <begin position="195"/>
        <end position="271"/>
    </location>
</feature>
<dbReference type="AlphaFoldDB" id="A0A1H1LID3"/>
<evidence type="ECO:0000256" key="1">
    <source>
        <dbReference type="ARBA" id="ARBA00004741"/>
    </source>
</evidence>
<dbReference type="PANTHER" id="PTHR21022:SF19">
    <property type="entry name" value="PREPHENATE DEHYDRATASE-RELATED"/>
    <property type="match status" value="1"/>
</dbReference>
<keyword evidence="5" id="KW-0584">Phenylalanine biosynthesis</keyword>
<evidence type="ECO:0000256" key="4">
    <source>
        <dbReference type="ARBA" id="ARBA00023141"/>
    </source>
</evidence>
<dbReference type="Pfam" id="PF00800">
    <property type="entry name" value="PDT"/>
    <property type="match status" value="1"/>
</dbReference>
<dbReference type="PANTHER" id="PTHR21022">
    <property type="entry name" value="PREPHENATE DEHYDRATASE P PROTEIN"/>
    <property type="match status" value="1"/>
</dbReference>
<dbReference type="GO" id="GO:0004664">
    <property type="term" value="F:prephenate dehydratase activity"/>
    <property type="evidence" value="ECO:0007669"/>
    <property type="project" value="UniProtKB-EC"/>
</dbReference>
<dbReference type="CDD" id="cd13631">
    <property type="entry name" value="PBP2_Ct-PDT_like"/>
    <property type="match status" value="1"/>
</dbReference>
<evidence type="ECO:0000259" key="9">
    <source>
        <dbReference type="PROSITE" id="PS51671"/>
    </source>
</evidence>
<protein>
    <recommendedName>
        <fullName evidence="2">prephenate dehydratase</fullName>
        <ecNumber evidence="2">4.2.1.51</ecNumber>
    </recommendedName>
</protein>
<comment type="pathway">
    <text evidence="1">Amino-acid biosynthesis; L-phenylalanine biosynthesis; phenylpyruvate from prephenate: step 1/1.</text>
</comment>
<evidence type="ECO:0000256" key="2">
    <source>
        <dbReference type="ARBA" id="ARBA00013147"/>
    </source>
</evidence>
<reference evidence="10 11" key="1">
    <citation type="submission" date="2016-10" db="EMBL/GenBank/DDBJ databases">
        <authorList>
            <person name="Varghese N."/>
            <person name="Submissions S."/>
        </authorList>
    </citation>
    <scope>NUCLEOTIDE SEQUENCE [LARGE SCALE GENOMIC DNA]</scope>
    <source>
        <strain evidence="10 11">Mar_2010_102</strain>
    </source>
</reference>
<dbReference type="STRING" id="1250231.SAMN04488552_0818"/>
<dbReference type="InterPro" id="IPR001086">
    <property type="entry name" value="Preph_deHydtase"/>
</dbReference>
<dbReference type="PROSITE" id="PS51171">
    <property type="entry name" value="PREPHENATE_DEHYDR_3"/>
    <property type="match status" value="1"/>
</dbReference>
<sequence>MNKKVGIQGIKGSFHHLVAMDYYHKDVAVMEHMSFHELAQKLASNETNEAVMAIENSIAGSILPNYALIDEYNLSVIGEHYTPVNMNLMAVAGQEIKDIKKVFSHPMALLQCKEFFKKHPHIKLIEDADTAEAAKRISEEGLTKVAAVASPAAAEMYGLEILAKEIHTIKSNATRFLVLGKERQKPNGVKLDKASLKFFLKSERGSLVSILNIMRDCYLDMTKIQSLPIIDEPWKYSFFVDVIFEKHEDLEKAIDVLKLMTEDLKILGIYKNNLV</sequence>
<keyword evidence="6" id="KW-0456">Lyase</keyword>
<evidence type="ECO:0000256" key="6">
    <source>
        <dbReference type="ARBA" id="ARBA00023239"/>
    </source>
</evidence>
<accession>A0A1H1LID3</accession>
<comment type="catalytic activity">
    <reaction evidence="7">
        <text>prephenate + H(+) = 3-phenylpyruvate + CO2 + H2O</text>
        <dbReference type="Rhea" id="RHEA:21648"/>
        <dbReference type="ChEBI" id="CHEBI:15377"/>
        <dbReference type="ChEBI" id="CHEBI:15378"/>
        <dbReference type="ChEBI" id="CHEBI:16526"/>
        <dbReference type="ChEBI" id="CHEBI:18005"/>
        <dbReference type="ChEBI" id="CHEBI:29934"/>
        <dbReference type="EC" id="4.2.1.51"/>
    </reaction>
</comment>
<dbReference type="EC" id="4.2.1.51" evidence="2"/>
<dbReference type="EMBL" id="LT629745">
    <property type="protein sequence ID" value="SDR74276.1"/>
    <property type="molecule type" value="Genomic_DNA"/>
</dbReference>
<feature type="domain" description="Prephenate dehydratase" evidence="8">
    <location>
        <begin position="4"/>
        <end position="181"/>
    </location>
</feature>
<keyword evidence="4" id="KW-0057">Aromatic amino acid biosynthesis</keyword>
<dbReference type="UniPathway" id="UPA00121">
    <property type="reaction ID" value="UER00345"/>
</dbReference>
<dbReference type="SUPFAM" id="SSF53850">
    <property type="entry name" value="Periplasmic binding protein-like II"/>
    <property type="match status" value="1"/>
</dbReference>
<organism evidence="10 11">
    <name type="scientific">Christiangramia echinicola</name>
    <dbReference type="NCBI Taxonomy" id="279359"/>
    <lineage>
        <taxon>Bacteria</taxon>
        <taxon>Pseudomonadati</taxon>
        <taxon>Bacteroidota</taxon>
        <taxon>Flavobacteriia</taxon>
        <taxon>Flavobacteriales</taxon>
        <taxon>Flavobacteriaceae</taxon>
        <taxon>Christiangramia</taxon>
    </lineage>
</organism>
<evidence type="ECO:0000256" key="5">
    <source>
        <dbReference type="ARBA" id="ARBA00023222"/>
    </source>
</evidence>
<dbReference type="Gene3D" id="3.40.190.10">
    <property type="entry name" value="Periplasmic binding protein-like II"/>
    <property type="match status" value="2"/>
</dbReference>
<dbReference type="InterPro" id="IPR002912">
    <property type="entry name" value="ACT_dom"/>
</dbReference>
<dbReference type="Proteomes" id="UP000198858">
    <property type="component" value="Chromosome I"/>
</dbReference>
<dbReference type="GO" id="GO:0005737">
    <property type="term" value="C:cytoplasm"/>
    <property type="evidence" value="ECO:0007669"/>
    <property type="project" value="TreeGrafter"/>
</dbReference>
<dbReference type="Gene3D" id="3.30.70.260">
    <property type="match status" value="1"/>
</dbReference>
<gene>
    <name evidence="10" type="ORF">SAMN04488552_0818</name>
</gene>
<evidence type="ECO:0000256" key="3">
    <source>
        <dbReference type="ARBA" id="ARBA00022605"/>
    </source>
</evidence>
<keyword evidence="3" id="KW-0028">Amino-acid biosynthesis</keyword>
<dbReference type="GO" id="GO:0009094">
    <property type="term" value="P:L-phenylalanine biosynthetic process"/>
    <property type="evidence" value="ECO:0007669"/>
    <property type="project" value="UniProtKB-UniPathway"/>
</dbReference>
<proteinExistence type="predicted"/>
<dbReference type="PROSITE" id="PS51671">
    <property type="entry name" value="ACT"/>
    <property type="match status" value="1"/>
</dbReference>